<keyword evidence="2" id="KW-1185">Reference proteome</keyword>
<accession>A0A7U2FEB6</accession>
<gene>
    <name evidence="1" type="ORF">JI435_419790</name>
</gene>
<evidence type="ECO:0000313" key="1">
    <source>
        <dbReference type="EMBL" id="QRD03553.1"/>
    </source>
</evidence>
<sequence length="66" mass="8152">MRVWRNQVFLPLDVIRTRSNSQYTRDILSRNTFHILIHARERTLFLRFDIPEQMHVKKKTKRICAR</sequence>
<reference evidence="2" key="1">
    <citation type="journal article" date="2021" name="BMC Genomics">
        <title>Chromosome-level genome assembly and manually-curated proteome of model necrotroph Parastagonospora nodorum Sn15 reveals a genome-wide trove of candidate effector homologs, and redundancy of virulence-related functions within an accessory chromosome.</title>
        <authorList>
            <person name="Bertazzoni S."/>
            <person name="Jones D.A.B."/>
            <person name="Phan H.T."/>
            <person name="Tan K.-C."/>
            <person name="Hane J.K."/>
        </authorList>
    </citation>
    <scope>NUCLEOTIDE SEQUENCE [LARGE SCALE GENOMIC DNA]</scope>
    <source>
        <strain evidence="2">SN15 / ATCC MYA-4574 / FGSC 10173)</strain>
    </source>
</reference>
<proteinExistence type="predicted"/>
<dbReference type="EMBL" id="CP069037">
    <property type="protein sequence ID" value="QRD03553.1"/>
    <property type="molecule type" value="Genomic_DNA"/>
</dbReference>
<evidence type="ECO:0000313" key="2">
    <source>
        <dbReference type="Proteomes" id="UP000663193"/>
    </source>
</evidence>
<dbReference type="VEuPathDB" id="FungiDB:JI435_419790"/>
<name>A0A7U2FEB6_PHANO</name>
<protein>
    <submittedName>
        <fullName evidence="1">Uncharacterized protein</fullName>
    </submittedName>
</protein>
<dbReference type="Proteomes" id="UP000663193">
    <property type="component" value="Chromosome 15"/>
</dbReference>
<organism evidence="1 2">
    <name type="scientific">Phaeosphaeria nodorum (strain SN15 / ATCC MYA-4574 / FGSC 10173)</name>
    <name type="common">Glume blotch fungus</name>
    <name type="synonym">Parastagonospora nodorum</name>
    <dbReference type="NCBI Taxonomy" id="321614"/>
    <lineage>
        <taxon>Eukaryota</taxon>
        <taxon>Fungi</taxon>
        <taxon>Dikarya</taxon>
        <taxon>Ascomycota</taxon>
        <taxon>Pezizomycotina</taxon>
        <taxon>Dothideomycetes</taxon>
        <taxon>Pleosporomycetidae</taxon>
        <taxon>Pleosporales</taxon>
        <taxon>Pleosporineae</taxon>
        <taxon>Phaeosphaeriaceae</taxon>
        <taxon>Parastagonospora</taxon>
    </lineage>
</organism>
<dbReference type="AlphaFoldDB" id="A0A7U2FEB6"/>